<accession>A0A852WP34</accession>
<dbReference type="EMBL" id="JACCFI010000001">
    <property type="protein sequence ID" value="NYG19912.1"/>
    <property type="molecule type" value="Genomic_DNA"/>
</dbReference>
<dbReference type="Proteomes" id="UP000549066">
    <property type="component" value="Unassembled WGS sequence"/>
</dbReference>
<evidence type="ECO:0000313" key="2">
    <source>
        <dbReference type="Proteomes" id="UP000549066"/>
    </source>
</evidence>
<sequence>MGGLGVVELQRPGQGFEHGVGCPGEAAALETRVVVDAHTGEHRHLFTAQSRNPAIAAVGR</sequence>
<protein>
    <submittedName>
        <fullName evidence="1">Uncharacterized protein</fullName>
    </submittedName>
</protein>
<evidence type="ECO:0000313" key="1">
    <source>
        <dbReference type="EMBL" id="NYG19912.1"/>
    </source>
</evidence>
<gene>
    <name evidence="1" type="ORF">BJY17_000659</name>
</gene>
<name>A0A852WP34_9MICO</name>
<proteinExistence type="predicted"/>
<keyword evidence="2" id="KW-1185">Reference proteome</keyword>
<organism evidence="1 2">
    <name type="scientific">Agromyces hippuratus</name>
    <dbReference type="NCBI Taxonomy" id="286438"/>
    <lineage>
        <taxon>Bacteria</taxon>
        <taxon>Bacillati</taxon>
        <taxon>Actinomycetota</taxon>
        <taxon>Actinomycetes</taxon>
        <taxon>Micrococcales</taxon>
        <taxon>Microbacteriaceae</taxon>
        <taxon>Agromyces</taxon>
    </lineage>
</organism>
<dbReference type="AlphaFoldDB" id="A0A852WP34"/>
<reference evidence="1 2" key="1">
    <citation type="submission" date="2020-07" db="EMBL/GenBank/DDBJ databases">
        <title>Sequencing the genomes of 1000 actinobacteria strains.</title>
        <authorList>
            <person name="Klenk H.-P."/>
        </authorList>
    </citation>
    <scope>NUCLEOTIDE SEQUENCE [LARGE SCALE GENOMIC DNA]</scope>
    <source>
        <strain evidence="1 2">DSM 8598</strain>
    </source>
</reference>
<comment type="caution">
    <text evidence="1">The sequence shown here is derived from an EMBL/GenBank/DDBJ whole genome shotgun (WGS) entry which is preliminary data.</text>
</comment>